<gene>
    <name evidence="2" type="ORF">AXI58_09980</name>
</gene>
<name>A0A150FAQ4_9BACI</name>
<reference evidence="3" key="1">
    <citation type="submission" date="2016-02" db="EMBL/GenBank/DDBJ databases">
        <authorList>
            <person name="Dunlap C."/>
        </authorList>
    </citation>
    <scope>NUCLEOTIDE SEQUENCE [LARGE SCALE GENOMIC DNA]</scope>
    <source>
        <strain evidence="3">NRRL B-41092</strain>
    </source>
</reference>
<evidence type="ECO:0000313" key="3">
    <source>
        <dbReference type="Proteomes" id="UP000075430"/>
    </source>
</evidence>
<organism evidence="2 3">
    <name type="scientific">Bacillus nakamurai</name>
    <dbReference type="NCBI Taxonomy" id="1793963"/>
    <lineage>
        <taxon>Bacteria</taxon>
        <taxon>Bacillati</taxon>
        <taxon>Bacillota</taxon>
        <taxon>Bacilli</taxon>
        <taxon>Bacillales</taxon>
        <taxon>Bacillaceae</taxon>
        <taxon>Bacillus</taxon>
    </lineage>
</organism>
<feature type="region of interest" description="Disordered" evidence="1">
    <location>
        <begin position="239"/>
        <end position="264"/>
    </location>
</feature>
<dbReference type="EMBL" id="LSBA01000005">
    <property type="protein sequence ID" value="KXZ22310.1"/>
    <property type="molecule type" value="Genomic_DNA"/>
</dbReference>
<evidence type="ECO:0000313" key="2">
    <source>
        <dbReference type="EMBL" id="KXZ22310.1"/>
    </source>
</evidence>
<protein>
    <submittedName>
        <fullName evidence="2">Uncharacterized protein</fullName>
    </submittedName>
</protein>
<dbReference type="RefSeq" id="WP_061520655.1">
    <property type="nucleotide sequence ID" value="NZ_JARLZY010000019.1"/>
</dbReference>
<dbReference type="Proteomes" id="UP000075430">
    <property type="component" value="Unassembled WGS sequence"/>
</dbReference>
<proteinExistence type="predicted"/>
<comment type="caution">
    <text evidence="2">The sequence shown here is derived from an EMBL/GenBank/DDBJ whole genome shotgun (WGS) entry which is preliminary data.</text>
</comment>
<evidence type="ECO:0000256" key="1">
    <source>
        <dbReference type="SAM" id="MobiDB-lite"/>
    </source>
</evidence>
<dbReference type="STRING" id="1793963.AXI58_09980"/>
<dbReference type="AlphaFoldDB" id="A0A150FAQ4"/>
<dbReference type="OrthoDB" id="2402258at2"/>
<feature type="compositionally biased region" description="Polar residues" evidence="1">
    <location>
        <begin position="252"/>
        <end position="264"/>
    </location>
</feature>
<sequence>MKTVIQDTADVYFRRKSDGQLVFTAEAQTASFSQTISEDKLRGGIGNKPLYILKSEKEINLTVKNAFFDLEWLAMTQGETIEEEAKVQVFDREHGLIVDDKNTVTLKGKPVSDVTFYNKRGVTYKTPVSTDGTYLIPTGFAGTKEKLTAVYQINKIGRRLAIKASKFSERYEVEYRTIAYNPDTEEVYSDIYIQFPNVSPSGEFEMSLENGNALSPEIKFEALADTDTDEMAVVIEASRDDNFVADPDPGSDTESQTKSVDVGN</sequence>
<keyword evidence="3" id="KW-1185">Reference proteome</keyword>
<accession>A0A150FAQ4</accession>